<evidence type="ECO:0008006" key="3">
    <source>
        <dbReference type="Google" id="ProtNLM"/>
    </source>
</evidence>
<dbReference type="PANTHER" id="PTHR42924">
    <property type="entry name" value="EXONUCLEASE"/>
    <property type="match status" value="1"/>
</dbReference>
<dbReference type="AlphaFoldDB" id="A0A1M5FHP8"/>
<sequence>MKQPLVILISFLIGLVFLLQAEIAWGQSGHSHSHDHSQDQGHADKGPTHLQVDYSFRSDAGQYTPPEPDEDGYYWWKGNLHTHTLWSDGDQFPEVATQWYYEHGYHFLALSDHNILQRGKRWVRPAGDDFVRGGMEVYELYRERFGDEWVETRRVDGELEVRLKPLSEVRALFEQSGRFRMIDSEEITERRHVIHVNATNIRDLIEPRSGETVEETIRLNMDAVMEQRKETGRDMLPHLNHPNFARAVTAEDMAPVENLRLFEIYNGHRGVLNFGNDDGIKGLDRVWDIVLTKRLGELGLPPVYGLAVDDAHHYEESDSETARPGRGWVRVRSRYLTPEHIVRALENGDFYASSGVEMQEINSDGSRYTVKVDPEEGVEYRIRFIGTREGYDPSSEPYVDAEGRAREDRTRQYSEDIGIVLQETTGSEASYEFQGDELYVRAKVISSRPKKNYFVEGEHEMAWLQPLLPGEHYGMEN</sequence>
<dbReference type="GO" id="GO:0035312">
    <property type="term" value="F:5'-3' DNA exonuclease activity"/>
    <property type="evidence" value="ECO:0007669"/>
    <property type="project" value="TreeGrafter"/>
</dbReference>
<dbReference type="InterPro" id="IPR052018">
    <property type="entry name" value="PHP_domain"/>
</dbReference>
<name>A0A1M5FHP8_9BACT</name>
<dbReference type="Gene3D" id="3.20.20.140">
    <property type="entry name" value="Metal-dependent hydrolases"/>
    <property type="match status" value="1"/>
</dbReference>
<evidence type="ECO:0000313" key="2">
    <source>
        <dbReference type="Proteomes" id="UP000184041"/>
    </source>
</evidence>
<dbReference type="RefSeq" id="WP_084088295.1">
    <property type="nucleotide sequence ID" value="NZ_FQUS01000015.1"/>
</dbReference>
<dbReference type="GO" id="GO:0004534">
    <property type="term" value="F:5'-3' RNA exonuclease activity"/>
    <property type="evidence" value="ECO:0007669"/>
    <property type="project" value="TreeGrafter"/>
</dbReference>
<organism evidence="1 2">
    <name type="scientific">Fodinibius roseus</name>
    <dbReference type="NCBI Taxonomy" id="1194090"/>
    <lineage>
        <taxon>Bacteria</taxon>
        <taxon>Pseudomonadati</taxon>
        <taxon>Balneolota</taxon>
        <taxon>Balneolia</taxon>
        <taxon>Balneolales</taxon>
        <taxon>Balneolaceae</taxon>
        <taxon>Fodinibius</taxon>
    </lineage>
</organism>
<protein>
    <recommendedName>
        <fullName evidence="3">Polymerase/histidinol phosphatase N-terminal domain-containing protein</fullName>
    </recommendedName>
</protein>
<dbReference type="SUPFAM" id="SSF89550">
    <property type="entry name" value="PHP domain-like"/>
    <property type="match status" value="1"/>
</dbReference>
<evidence type="ECO:0000313" key="1">
    <source>
        <dbReference type="EMBL" id="SHF91025.1"/>
    </source>
</evidence>
<gene>
    <name evidence="1" type="ORF">SAMN05443144_11532</name>
</gene>
<reference evidence="1 2" key="1">
    <citation type="submission" date="2016-11" db="EMBL/GenBank/DDBJ databases">
        <authorList>
            <person name="Jaros S."/>
            <person name="Januszkiewicz K."/>
            <person name="Wedrychowicz H."/>
        </authorList>
    </citation>
    <scope>NUCLEOTIDE SEQUENCE [LARGE SCALE GENOMIC DNA]</scope>
    <source>
        <strain evidence="1 2">DSM 21986</strain>
    </source>
</reference>
<dbReference type="STRING" id="1194090.SAMN05443144_11532"/>
<dbReference type="PANTHER" id="PTHR42924:SF11">
    <property type="entry name" value="POLYMERASE_HISTIDINOL PHOSPHATASE N-TERMINAL DOMAIN-CONTAINING PROTEIN"/>
    <property type="match status" value="1"/>
</dbReference>
<keyword evidence="2" id="KW-1185">Reference proteome</keyword>
<dbReference type="Proteomes" id="UP000184041">
    <property type="component" value="Unassembled WGS sequence"/>
</dbReference>
<dbReference type="EMBL" id="FQUS01000015">
    <property type="protein sequence ID" value="SHF91025.1"/>
    <property type="molecule type" value="Genomic_DNA"/>
</dbReference>
<proteinExistence type="predicted"/>
<dbReference type="InterPro" id="IPR016195">
    <property type="entry name" value="Pol/histidinol_Pase-like"/>
</dbReference>
<dbReference type="OrthoDB" id="9804333at2"/>
<accession>A0A1M5FHP8</accession>